<keyword evidence="1" id="KW-0175">Coiled coil</keyword>
<keyword evidence="4" id="KW-1185">Reference proteome</keyword>
<protein>
    <submittedName>
        <fullName evidence="3">Uncharacterized protein</fullName>
    </submittedName>
</protein>
<gene>
    <name evidence="3" type="ORF">BU26DRAFT_343815</name>
</gene>
<feature type="compositionally biased region" description="Gly residues" evidence="2">
    <location>
        <begin position="224"/>
        <end position="239"/>
    </location>
</feature>
<reference evidence="3" key="1">
    <citation type="journal article" date="2020" name="Stud. Mycol.">
        <title>101 Dothideomycetes genomes: a test case for predicting lifestyles and emergence of pathogens.</title>
        <authorList>
            <person name="Haridas S."/>
            <person name="Albert R."/>
            <person name="Binder M."/>
            <person name="Bloem J."/>
            <person name="Labutti K."/>
            <person name="Salamov A."/>
            <person name="Andreopoulos B."/>
            <person name="Baker S."/>
            <person name="Barry K."/>
            <person name="Bills G."/>
            <person name="Bluhm B."/>
            <person name="Cannon C."/>
            <person name="Castanera R."/>
            <person name="Culley D."/>
            <person name="Daum C."/>
            <person name="Ezra D."/>
            <person name="Gonzalez J."/>
            <person name="Henrissat B."/>
            <person name="Kuo A."/>
            <person name="Liang C."/>
            <person name="Lipzen A."/>
            <person name="Lutzoni F."/>
            <person name="Magnuson J."/>
            <person name="Mondo S."/>
            <person name="Nolan M."/>
            <person name="Ohm R."/>
            <person name="Pangilinan J."/>
            <person name="Park H.-J."/>
            <person name="Ramirez L."/>
            <person name="Alfaro M."/>
            <person name="Sun H."/>
            <person name="Tritt A."/>
            <person name="Yoshinaga Y."/>
            <person name="Zwiers L.-H."/>
            <person name="Turgeon B."/>
            <person name="Goodwin S."/>
            <person name="Spatafora J."/>
            <person name="Crous P."/>
            <person name="Grigoriev I."/>
        </authorList>
    </citation>
    <scope>NUCLEOTIDE SEQUENCE</scope>
    <source>
        <strain evidence="3">CBS 122368</strain>
    </source>
</reference>
<feature type="compositionally biased region" description="Low complexity" evidence="2">
    <location>
        <begin position="62"/>
        <end position="79"/>
    </location>
</feature>
<feature type="compositionally biased region" description="Polar residues" evidence="2">
    <location>
        <begin position="134"/>
        <end position="144"/>
    </location>
</feature>
<name>A0A6A6IAD6_9PLEO</name>
<accession>A0A6A6IAD6</accession>
<feature type="compositionally biased region" description="Polar residues" evidence="2">
    <location>
        <begin position="92"/>
        <end position="104"/>
    </location>
</feature>
<evidence type="ECO:0000313" key="4">
    <source>
        <dbReference type="Proteomes" id="UP000800094"/>
    </source>
</evidence>
<dbReference type="GeneID" id="54575680"/>
<feature type="compositionally biased region" description="Low complexity" evidence="2">
    <location>
        <begin position="196"/>
        <end position="223"/>
    </location>
</feature>
<feature type="compositionally biased region" description="Low complexity" evidence="2">
    <location>
        <begin position="114"/>
        <end position="133"/>
    </location>
</feature>
<dbReference type="RefSeq" id="XP_033682213.1">
    <property type="nucleotide sequence ID" value="XM_033822350.1"/>
</dbReference>
<feature type="compositionally biased region" description="Gly residues" evidence="2">
    <location>
        <begin position="249"/>
        <end position="271"/>
    </location>
</feature>
<sequence length="331" mass="33819">MKEQKRLILALRSFLEDKAAMQERAVAAEDDLEETEEKKKQETSVVATSIARKSQCAPLKGPSIVSGAIGSSAAGSASAKKIEEAAAPKSTARGTANTIQTAQGRGSAWASDFSRITSTNRTTSTNPITSTNRYSSTSIPSSTQPRKDTRKQSSGATNYASIGPWSGMSDTGGGKKLSKLDDEDSTKPTDGGGNDLSGNSDLTGPGPVIPSSGSGAFGDSSSGATGGGGGGGSTGGDYSGGYSSSSSSGYGGGYSGGYSGGGSGGYSGGGYSRTVPVNGGGVDPAPELATKFENTTEEEKLRVLLQSPRGKEQWMGIQRWLISEDHRTDFW</sequence>
<feature type="region of interest" description="Disordered" evidence="2">
    <location>
        <begin position="61"/>
        <end position="294"/>
    </location>
</feature>
<feature type="coiled-coil region" evidence="1">
    <location>
        <begin position="11"/>
        <end position="45"/>
    </location>
</feature>
<evidence type="ECO:0000256" key="2">
    <source>
        <dbReference type="SAM" id="MobiDB-lite"/>
    </source>
</evidence>
<dbReference type="AlphaFoldDB" id="A0A6A6IAD6"/>
<dbReference type="Proteomes" id="UP000800094">
    <property type="component" value="Unassembled WGS sequence"/>
</dbReference>
<organism evidence="3 4">
    <name type="scientific">Trematosphaeria pertusa</name>
    <dbReference type="NCBI Taxonomy" id="390896"/>
    <lineage>
        <taxon>Eukaryota</taxon>
        <taxon>Fungi</taxon>
        <taxon>Dikarya</taxon>
        <taxon>Ascomycota</taxon>
        <taxon>Pezizomycotina</taxon>
        <taxon>Dothideomycetes</taxon>
        <taxon>Pleosporomycetidae</taxon>
        <taxon>Pleosporales</taxon>
        <taxon>Massarineae</taxon>
        <taxon>Trematosphaeriaceae</taxon>
        <taxon>Trematosphaeria</taxon>
    </lineage>
</organism>
<dbReference type="EMBL" id="ML987197">
    <property type="protein sequence ID" value="KAF2247209.1"/>
    <property type="molecule type" value="Genomic_DNA"/>
</dbReference>
<evidence type="ECO:0000313" key="3">
    <source>
        <dbReference type="EMBL" id="KAF2247209.1"/>
    </source>
</evidence>
<proteinExistence type="predicted"/>
<evidence type="ECO:0000256" key="1">
    <source>
        <dbReference type="SAM" id="Coils"/>
    </source>
</evidence>